<comment type="catalytic activity">
    <reaction evidence="1">
        <text>ATP + protein L-histidine = ADP + protein N-phospho-L-histidine.</text>
        <dbReference type="EC" id="2.7.13.3"/>
    </reaction>
</comment>
<evidence type="ECO:0000256" key="8">
    <source>
        <dbReference type="ARBA" id="ARBA00022553"/>
    </source>
</evidence>
<feature type="transmembrane region" description="Helical" evidence="18">
    <location>
        <begin position="73"/>
        <end position="106"/>
    </location>
</feature>
<keyword evidence="15" id="KW-0479">Metal-binding</keyword>
<dbReference type="SUPFAM" id="SSF55874">
    <property type="entry name" value="ATPase domain of HSP90 chaperone/DNA topoisomerase II/histidine kinase"/>
    <property type="match status" value="1"/>
</dbReference>
<dbReference type="SMART" id="SM00387">
    <property type="entry name" value="HATPase_c"/>
    <property type="match status" value="1"/>
</dbReference>
<evidence type="ECO:0000259" key="19">
    <source>
        <dbReference type="SMART" id="SM00387"/>
    </source>
</evidence>
<evidence type="ECO:0000256" key="14">
    <source>
        <dbReference type="ARBA" id="ARBA00023012"/>
    </source>
</evidence>
<keyword evidence="8" id="KW-0597">Phosphoprotein</keyword>
<comment type="subcellular location">
    <subcellularLocation>
        <location evidence="3">Cytoplasm</location>
    </subcellularLocation>
</comment>
<keyword evidence="15" id="KW-0411">Iron-sulfur</keyword>
<feature type="domain" description="Histidine kinase/HSP90-like ATPase" evidence="19">
    <location>
        <begin position="299"/>
        <end position="390"/>
    </location>
</feature>
<name>A0ABN4PB01_STRAM</name>
<dbReference type="PRINTS" id="PR00344">
    <property type="entry name" value="BCTRLSENSOR"/>
</dbReference>
<dbReference type="InterPro" id="IPR011712">
    <property type="entry name" value="Sig_transdc_His_kin_sub3_dim/P"/>
</dbReference>
<keyword evidence="9" id="KW-0808">Transferase</keyword>
<evidence type="ECO:0000256" key="6">
    <source>
        <dbReference type="ARBA" id="ARBA00022485"/>
    </source>
</evidence>
<feature type="transmembrane region" description="Helical" evidence="18">
    <location>
        <begin position="143"/>
        <end position="161"/>
    </location>
</feature>
<dbReference type="InterPro" id="IPR050482">
    <property type="entry name" value="Sensor_HK_TwoCompSys"/>
</dbReference>
<reference evidence="20 21" key="2">
    <citation type="journal article" date="2016" name="Genome Announc.">
        <title>Complete Genome Sequence of Streptomyces ambofaciens DSM 40697, a Paradigm for Genome Plasticity Studies.</title>
        <authorList>
            <person name="Thibessard A."/>
            <person name="Leblond P."/>
        </authorList>
    </citation>
    <scope>NUCLEOTIDE SEQUENCE [LARGE SCALE GENOMIC DNA]</scope>
    <source>
        <strain evidence="20 21">DSM 40697</strain>
    </source>
</reference>
<keyword evidence="14" id="KW-0902">Two-component regulatory system</keyword>
<evidence type="ECO:0000313" key="20">
    <source>
        <dbReference type="EMBL" id="ANB08340.1"/>
    </source>
</evidence>
<dbReference type="Gene3D" id="3.30.565.10">
    <property type="entry name" value="Histidine kinase-like ATPase, C-terminal domain"/>
    <property type="match status" value="1"/>
</dbReference>
<comment type="cofactor">
    <cofactor evidence="2">
        <name>[4Fe-4S] cluster</name>
        <dbReference type="ChEBI" id="CHEBI:49883"/>
    </cofactor>
</comment>
<protein>
    <recommendedName>
        <fullName evidence="5">Oxygen sensor histidine kinase NreB</fullName>
        <ecNumber evidence="4">2.7.13.3</ecNumber>
    </recommendedName>
    <alternativeName>
        <fullName evidence="17">Nitrogen regulation protein B</fullName>
    </alternativeName>
</protein>
<evidence type="ECO:0000256" key="15">
    <source>
        <dbReference type="ARBA" id="ARBA00023014"/>
    </source>
</evidence>
<dbReference type="Pfam" id="PF07730">
    <property type="entry name" value="HisKA_3"/>
    <property type="match status" value="1"/>
</dbReference>
<evidence type="ECO:0000256" key="9">
    <source>
        <dbReference type="ARBA" id="ARBA00022679"/>
    </source>
</evidence>
<dbReference type="InterPro" id="IPR017205">
    <property type="entry name" value="Sig_transdc_His_kinase_ChrS"/>
</dbReference>
<evidence type="ECO:0000256" key="17">
    <source>
        <dbReference type="ARBA" id="ARBA00030800"/>
    </source>
</evidence>
<dbReference type="InterPro" id="IPR036890">
    <property type="entry name" value="HATPase_C_sf"/>
</dbReference>
<evidence type="ECO:0000313" key="21">
    <source>
        <dbReference type="Proteomes" id="UP000076720"/>
    </source>
</evidence>
<keyword evidence="18" id="KW-0472">Membrane</keyword>
<dbReference type="Pfam" id="PF02518">
    <property type="entry name" value="HATPase_c"/>
    <property type="match status" value="1"/>
</dbReference>
<keyword evidence="10" id="KW-0547">Nucleotide-binding</keyword>
<keyword evidence="13" id="KW-0408">Iron</keyword>
<evidence type="ECO:0000256" key="2">
    <source>
        <dbReference type="ARBA" id="ARBA00001966"/>
    </source>
</evidence>
<evidence type="ECO:0000256" key="5">
    <source>
        <dbReference type="ARBA" id="ARBA00017322"/>
    </source>
</evidence>
<organism evidence="20 21">
    <name type="scientific">Streptomyces ambofaciens</name>
    <dbReference type="NCBI Taxonomy" id="1889"/>
    <lineage>
        <taxon>Bacteria</taxon>
        <taxon>Bacillati</taxon>
        <taxon>Actinomycetota</taxon>
        <taxon>Actinomycetes</taxon>
        <taxon>Kitasatosporales</taxon>
        <taxon>Streptomycetaceae</taxon>
        <taxon>Streptomyces</taxon>
    </lineage>
</organism>
<evidence type="ECO:0000256" key="18">
    <source>
        <dbReference type="SAM" id="Phobius"/>
    </source>
</evidence>
<keyword evidence="21" id="KW-1185">Reference proteome</keyword>
<feature type="transmembrane region" description="Helical" evidence="18">
    <location>
        <begin position="20"/>
        <end position="37"/>
    </location>
</feature>
<sequence length="392" mass="41364">MSSEPQQPGDALGIRRLRRWYDACWMFLGLAPSAIALHDGGRAGWLSAAVLAVLGVSYGLLRLWPGNRPVRPVVFLWLLIPALGAMAALPGGGAALLIVSLPMFWIYADGPGRAVALSGVATAATVLGGVADQGWSPDFRTGNAIATLIGYATGSLLGLWLHHIATRNDARAERLGAELEDARQKLAQAHRREGAAGERERLAREIHDTLAQGFASIVVLAEAARTSLESDPARGAQQLRSIEQTARENLAEARALVGSAPRTGASADALRRTLERFTEDTGIPVAAELPEHGLELDQTTRIALLRCTQESLANVRKHAAATAVGIVLGVGPDAVELEITDDGRGFRVDEASGFGLDGMRRRLAELGGELTVTSSPGDGTRVLAVLPANGQE</sequence>
<dbReference type="RefSeq" id="WP_063482986.1">
    <property type="nucleotide sequence ID" value="NZ_CP012949.1"/>
</dbReference>
<keyword evidence="12" id="KW-0067">ATP-binding</keyword>
<evidence type="ECO:0000256" key="10">
    <source>
        <dbReference type="ARBA" id="ARBA00022741"/>
    </source>
</evidence>
<keyword evidence="11 20" id="KW-0418">Kinase</keyword>
<dbReference type="Gene3D" id="1.20.5.1930">
    <property type="match status" value="1"/>
</dbReference>
<evidence type="ECO:0000256" key="16">
    <source>
        <dbReference type="ARBA" id="ARBA00024827"/>
    </source>
</evidence>
<evidence type="ECO:0000256" key="11">
    <source>
        <dbReference type="ARBA" id="ARBA00022777"/>
    </source>
</evidence>
<dbReference type="GO" id="GO:0016301">
    <property type="term" value="F:kinase activity"/>
    <property type="evidence" value="ECO:0007669"/>
    <property type="project" value="UniProtKB-KW"/>
</dbReference>
<proteinExistence type="predicted"/>
<keyword evidence="6" id="KW-0004">4Fe-4S</keyword>
<feature type="transmembrane region" description="Helical" evidence="18">
    <location>
        <begin position="43"/>
        <end position="61"/>
    </location>
</feature>
<dbReference type="Proteomes" id="UP000076720">
    <property type="component" value="Chromosome"/>
</dbReference>
<keyword evidence="7" id="KW-0963">Cytoplasm</keyword>
<dbReference type="PIRSF" id="PIRSF037434">
    <property type="entry name" value="STHK_ChrS"/>
    <property type="match status" value="1"/>
</dbReference>
<keyword evidence="18" id="KW-1133">Transmembrane helix</keyword>
<evidence type="ECO:0000256" key="3">
    <source>
        <dbReference type="ARBA" id="ARBA00004496"/>
    </source>
</evidence>
<gene>
    <name evidence="20" type="ORF">SAM40697_4382</name>
</gene>
<evidence type="ECO:0000256" key="12">
    <source>
        <dbReference type="ARBA" id="ARBA00022840"/>
    </source>
</evidence>
<reference evidence="21" key="1">
    <citation type="submission" date="2015-10" db="EMBL/GenBank/DDBJ databases">
        <title>Complete genome sequence of Streptomyces ambofaciens DSM 40697.</title>
        <authorList>
            <person name="Thibessard A."/>
            <person name="Leblond P."/>
        </authorList>
    </citation>
    <scope>NUCLEOTIDE SEQUENCE [LARGE SCALE GENOMIC DNA]</scope>
    <source>
        <strain evidence="21">DSM 40697</strain>
    </source>
</reference>
<dbReference type="PANTHER" id="PTHR24421">
    <property type="entry name" value="NITRATE/NITRITE SENSOR PROTEIN NARX-RELATED"/>
    <property type="match status" value="1"/>
</dbReference>
<dbReference type="EC" id="2.7.13.3" evidence="4"/>
<dbReference type="EMBL" id="CP012949">
    <property type="protein sequence ID" value="ANB08340.1"/>
    <property type="molecule type" value="Genomic_DNA"/>
</dbReference>
<dbReference type="CDD" id="cd16917">
    <property type="entry name" value="HATPase_UhpB-NarQ-NarX-like"/>
    <property type="match status" value="1"/>
</dbReference>
<evidence type="ECO:0000256" key="7">
    <source>
        <dbReference type="ARBA" id="ARBA00022490"/>
    </source>
</evidence>
<feature type="transmembrane region" description="Helical" evidence="18">
    <location>
        <begin position="112"/>
        <end position="131"/>
    </location>
</feature>
<comment type="function">
    <text evidence="16">Member of the two-component regulatory system NreB/NreC involved in the control of dissimilatory nitrate/nitrite reduction in response to oxygen. NreB functions as a direct oxygen sensor histidine kinase which is autophosphorylated, in the absence of oxygen, probably at the conserved histidine residue, and transfers its phosphate group probably to a conserved aspartate residue of NreC. NreB/NreC activates the expression of the nitrate (narGHJI) and nitrite (nir) reductase operons, as well as the putative nitrate transporter gene narT.</text>
</comment>
<dbReference type="PANTHER" id="PTHR24421:SF10">
    <property type="entry name" value="NITRATE_NITRITE SENSOR PROTEIN NARQ"/>
    <property type="match status" value="1"/>
</dbReference>
<dbReference type="InterPro" id="IPR004358">
    <property type="entry name" value="Sig_transdc_His_kin-like_C"/>
</dbReference>
<dbReference type="InterPro" id="IPR003594">
    <property type="entry name" value="HATPase_dom"/>
</dbReference>
<accession>A0ABN4PB01</accession>
<evidence type="ECO:0000256" key="13">
    <source>
        <dbReference type="ARBA" id="ARBA00023004"/>
    </source>
</evidence>
<keyword evidence="18" id="KW-0812">Transmembrane</keyword>
<evidence type="ECO:0000256" key="4">
    <source>
        <dbReference type="ARBA" id="ARBA00012438"/>
    </source>
</evidence>
<evidence type="ECO:0000256" key="1">
    <source>
        <dbReference type="ARBA" id="ARBA00000085"/>
    </source>
</evidence>